<feature type="compositionally biased region" description="Low complexity" evidence="1">
    <location>
        <begin position="436"/>
        <end position="467"/>
    </location>
</feature>
<feature type="region of interest" description="Disordered" evidence="1">
    <location>
        <begin position="231"/>
        <end position="295"/>
    </location>
</feature>
<feature type="region of interest" description="Disordered" evidence="1">
    <location>
        <begin position="38"/>
        <end position="89"/>
    </location>
</feature>
<feature type="region of interest" description="Disordered" evidence="1">
    <location>
        <begin position="395"/>
        <end position="467"/>
    </location>
</feature>
<evidence type="ECO:0000313" key="3">
    <source>
        <dbReference type="Proteomes" id="UP001054857"/>
    </source>
</evidence>
<feature type="compositionally biased region" description="Polar residues" evidence="1">
    <location>
        <begin position="281"/>
        <end position="292"/>
    </location>
</feature>
<protein>
    <submittedName>
        <fullName evidence="2">Uncharacterized protein</fullName>
    </submittedName>
</protein>
<feature type="compositionally biased region" description="Basic and acidic residues" evidence="1">
    <location>
        <begin position="482"/>
        <end position="494"/>
    </location>
</feature>
<dbReference type="Proteomes" id="UP001054857">
    <property type="component" value="Unassembled WGS sequence"/>
</dbReference>
<comment type="caution">
    <text evidence="2">The sequence shown here is derived from an EMBL/GenBank/DDBJ whole genome shotgun (WGS) entry which is preliminary data.</text>
</comment>
<feature type="compositionally biased region" description="Low complexity" evidence="1">
    <location>
        <begin position="546"/>
        <end position="563"/>
    </location>
</feature>
<sequence>MLPKPSYNPALGLLQTHNAVDLADYDVIEDDNDLVVGPLRSTSPTGEVGASHLRKQAGSSSCRVSHDSKSTGTRSKPLPAASLPPLPKVPPIAPWPPLAHCSRGSMGIASGGTPATSSAFSSRPCSVDLRSHHLRSSSRCSLRSSAQSLHSLRSCSGAESTASGPTASSVSALGSVDDECAIVERIDSILARIQGDLLGGGGGGGGEGRPHGAVPAALVNLRPRNPVLRRLLNRPDLSPPPEPPTPKGPGPKIKLTRSLLLFGRRPSGTGGGSSVSGGSDVATTVDSEQSSRPPLPSCQQLQILLQPPQLPRGNCTAPAADDSHGAHAVVLVAVQPRSSTGGDKLLSPRSHQLHPQLPVTGSPNIAAPHLQVVDVSSNINQSPSKEMAVDAAPMPLLQPAPLPPPPMPSSSRPPRQPAVAALPPLADRWRHHGDMRSGNGSARTSSSGSSSRTSSSSGSRGSGWSRGIFSRQSSAAALAAADGKRAPPEAECSRHAASPSLAIKPGIAVLQRLQSKSPPPVAAHRQHDTPQNPQQQRHLKRHSYQGQVREGAQAAAGEAVVNGGHEGGGAAAAAGGGASGSQRALRGLLKLTASSWSQ</sequence>
<dbReference type="EMBL" id="BMAR01000004">
    <property type="protein sequence ID" value="GFR43041.1"/>
    <property type="molecule type" value="Genomic_DNA"/>
</dbReference>
<organism evidence="2 3">
    <name type="scientific">Astrephomene gubernaculifera</name>
    <dbReference type="NCBI Taxonomy" id="47775"/>
    <lineage>
        <taxon>Eukaryota</taxon>
        <taxon>Viridiplantae</taxon>
        <taxon>Chlorophyta</taxon>
        <taxon>core chlorophytes</taxon>
        <taxon>Chlorophyceae</taxon>
        <taxon>CS clade</taxon>
        <taxon>Chlamydomonadales</taxon>
        <taxon>Astrephomenaceae</taxon>
        <taxon>Astrephomene</taxon>
    </lineage>
</organism>
<keyword evidence="3" id="KW-1185">Reference proteome</keyword>
<proteinExistence type="predicted"/>
<feature type="compositionally biased region" description="Gly residues" evidence="1">
    <location>
        <begin position="564"/>
        <end position="579"/>
    </location>
</feature>
<feature type="region of interest" description="Disordered" evidence="1">
    <location>
        <begin position="338"/>
        <end position="363"/>
    </location>
</feature>
<accession>A0AAD3HJN3</accession>
<reference evidence="2 3" key="1">
    <citation type="journal article" date="2021" name="Sci. Rep.">
        <title>Genome sequencing of the multicellular alga Astrephomene provides insights into convergent evolution of germ-soma differentiation.</title>
        <authorList>
            <person name="Yamashita S."/>
            <person name="Yamamoto K."/>
            <person name="Matsuzaki R."/>
            <person name="Suzuki S."/>
            <person name="Yamaguchi H."/>
            <person name="Hirooka S."/>
            <person name="Minakuchi Y."/>
            <person name="Miyagishima S."/>
            <person name="Kawachi M."/>
            <person name="Toyoda A."/>
            <person name="Nozaki H."/>
        </authorList>
    </citation>
    <scope>NUCLEOTIDE SEQUENCE [LARGE SCALE GENOMIC DNA]</scope>
    <source>
        <strain evidence="2 3">NIES-4017</strain>
    </source>
</reference>
<dbReference type="AlphaFoldDB" id="A0AAD3HJN3"/>
<feature type="compositionally biased region" description="Pro residues" evidence="1">
    <location>
        <begin position="396"/>
        <end position="408"/>
    </location>
</feature>
<name>A0AAD3HJN3_9CHLO</name>
<gene>
    <name evidence="2" type="ORF">Agub_g4046</name>
</gene>
<evidence type="ECO:0000256" key="1">
    <source>
        <dbReference type="SAM" id="MobiDB-lite"/>
    </source>
</evidence>
<feature type="region of interest" description="Disordered" evidence="1">
    <location>
        <begin position="479"/>
        <end position="582"/>
    </location>
</feature>
<evidence type="ECO:0000313" key="2">
    <source>
        <dbReference type="EMBL" id="GFR43041.1"/>
    </source>
</evidence>
<feature type="compositionally biased region" description="Pro residues" evidence="1">
    <location>
        <begin position="237"/>
        <end position="249"/>
    </location>
</feature>